<evidence type="ECO:0000259" key="12">
    <source>
        <dbReference type="SMART" id="SM00047"/>
    </source>
</evidence>
<dbReference type="SMART" id="SM00047">
    <property type="entry name" value="LYZ2"/>
    <property type="match status" value="1"/>
</dbReference>
<evidence type="ECO:0000256" key="2">
    <source>
        <dbReference type="ARBA" id="ARBA00004418"/>
    </source>
</evidence>
<protein>
    <recommendedName>
        <fullName evidence="5">Peptidoglycan hydrolase FlgJ</fullName>
    </recommendedName>
    <alternativeName>
        <fullName evidence="11">Muramidase FlgJ</fullName>
    </alternativeName>
</protein>
<gene>
    <name evidence="13" type="ORF">SAMN04488079_10571</name>
</gene>
<evidence type="ECO:0000256" key="5">
    <source>
        <dbReference type="ARBA" id="ARBA00013433"/>
    </source>
</evidence>
<accession>A0A1I3WTZ3</accession>
<name>A0A1I3WTZ3_9GAMM</name>
<evidence type="ECO:0000256" key="8">
    <source>
        <dbReference type="ARBA" id="ARBA00022801"/>
    </source>
</evidence>
<dbReference type="RefSeq" id="WP_091712171.1">
    <property type="nucleotide sequence ID" value="NZ_FOSH01000005.1"/>
</dbReference>
<proteinExistence type="inferred from homology"/>
<organism evidence="13 14">
    <name type="scientific">Methylophaga sulfidovorans</name>
    <dbReference type="NCBI Taxonomy" id="45496"/>
    <lineage>
        <taxon>Bacteria</taxon>
        <taxon>Pseudomonadati</taxon>
        <taxon>Pseudomonadota</taxon>
        <taxon>Gammaproteobacteria</taxon>
        <taxon>Thiotrichales</taxon>
        <taxon>Piscirickettsiaceae</taxon>
        <taxon>Methylophaga</taxon>
    </lineage>
</organism>
<dbReference type="Gene3D" id="1.10.530.10">
    <property type="match status" value="1"/>
</dbReference>
<keyword evidence="13" id="KW-0282">Flagellum</keyword>
<dbReference type="InterPro" id="IPR051056">
    <property type="entry name" value="Glycosyl_Hydrolase_73"/>
</dbReference>
<dbReference type="GO" id="GO:0016798">
    <property type="term" value="F:hydrolase activity, acting on glycosyl bonds"/>
    <property type="evidence" value="ECO:0007669"/>
    <property type="project" value="UniProtKB-KW"/>
</dbReference>
<dbReference type="OrthoDB" id="289937at2"/>
<dbReference type="InterPro" id="IPR019301">
    <property type="entry name" value="Flagellar_prot_FlgJ_N"/>
</dbReference>
<dbReference type="NCBIfam" id="TIGR02541">
    <property type="entry name" value="flagell_FlgJ"/>
    <property type="match status" value="1"/>
</dbReference>
<dbReference type="GO" id="GO:0004040">
    <property type="term" value="F:amidase activity"/>
    <property type="evidence" value="ECO:0007669"/>
    <property type="project" value="InterPro"/>
</dbReference>
<keyword evidence="8" id="KW-0378">Hydrolase</keyword>
<dbReference type="InterPro" id="IPR013377">
    <property type="entry name" value="FlgJ"/>
</dbReference>
<dbReference type="STRING" id="45496.SAMN04488079_10571"/>
<dbReference type="PANTHER" id="PTHR33308">
    <property type="entry name" value="PEPTIDOGLYCAN HYDROLASE FLGJ"/>
    <property type="match status" value="1"/>
</dbReference>
<evidence type="ECO:0000256" key="4">
    <source>
        <dbReference type="ARBA" id="ARBA00007974"/>
    </source>
</evidence>
<feature type="domain" description="Mannosyl-glycoprotein endo-beta-N-acetylglucosamidase-like" evidence="12">
    <location>
        <begin position="155"/>
        <end position="318"/>
    </location>
</feature>
<dbReference type="PRINTS" id="PR01002">
    <property type="entry name" value="FLGFLGJ"/>
</dbReference>
<keyword evidence="9" id="KW-0326">Glycosidase</keyword>
<dbReference type="Pfam" id="PF01832">
    <property type="entry name" value="Glucosaminidase"/>
    <property type="match status" value="1"/>
</dbReference>
<dbReference type="GO" id="GO:0071555">
    <property type="term" value="P:cell wall organization"/>
    <property type="evidence" value="ECO:0007669"/>
    <property type="project" value="UniProtKB-KW"/>
</dbReference>
<evidence type="ECO:0000256" key="6">
    <source>
        <dbReference type="ARBA" id="ARBA00022764"/>
    </source>
</evidence>
<sequence length="324" mass="36312">MAYESNIARSAVDFHGLNQLREQAVKDVDSQQTLKQVAGQFESLFINMMLKSMRQASLGDGIFDSSQSKMYQDMADQQLASDLSTRGGLGLQEAIIQQLGSYQLQSAQPAKTDQSYSYDTVTIRPALAKKVNDLMLKQIRDIHAENIKNESSTELENLGQVVFDSPQDFVKTLWPYAQQAADKIGVAPEVILSQAALETGWGKFVLNDEAGETSFNLFNIKADKSWTGDSVSKVALEYRDGQAYNEASRFRSYDSYQDSFNDYIEFLQTQPRYRDALKHTGNADAFVEQLQKAGFATDPNYSDKIKRIMNSDILARISLESDHA</sequence>
<evidence type="ECO:0000313" key="13">
    <source>
        <dbReference type="EMBL" id="SFK11094.1"/>
    </source>
</evidence>
<dbReference type="Pfam" id="PF10135">
    <property type="entry name" value="Rod-binding"/>
    <property type="match status" value="1"/>
</dbReference>
<dbReference type="AlphaFoldDB" id="A0A1I3WTZ3"/>
<dbReference type="InterPro" id="IPR002901">
    <property type="entry name" value="MGlyc_endo_b_GlcNAc-like_dom"/>
</dbReference>
<keyword evidence="13" id="KW-0966">Cell projection</keyword>
<dbReference type="GO" id="GO:0044780">
    <property type="term" value="P:bacterial-type flagellum assembly"/>
    <property type="evidence" value="ECO:0007669"/>
    <property type="project" value="InterPro"/>
</dbReference>
<evidence type="ECO:0000256" key="11">
    <source>
        <dbReference type="ARBA" id="ARBA00030835"/>
    </source>
</evidence>
<evidence type="ECO:0000313" key="14">
    <source>
        <dbReference type="Proteomes" id="UP000198924"/>
    </source>
</evidence>
<dbReference type="PANTHER" id="PTHR33308:SF9">
    <property type="entry name" value="PEPTIDOGLYCAN HYDROLASE FLGJ"/>
    <property type="match status" value="1"/>
</dbReference>
<keyword evidence="14" id="KW-1185">Reference proteome</keyword>
<keyword evidence="7" id="KW-1005">Bacterial flagellum biogenesis</keyword>
<comment type="function">
    <text evidence="1">Flagellum-specific muramidase which hydrolyzes the peptidoglycan layer to assemble the rod structure in the periplasmic space.</text>
</comment>
<comment type="similarity">
    <text evidence="3">In the N-terminal section; belongs to the FlgJ family.</text>
</comment>
<comment type="similarity">
    <text evidence="4">In the C-terminal section; belongs to the glycosyl hydrolase 73 family.</text>
</comment>
<evidence type="ECO:0000256" key="9">
    <source>
        <dbReference type="ARBA" id="ARBA00023295"/>
    </source>
</evidence>
<dbReference type="Gene3D" id="2.10.70.40">
    <property type="entry name" value="peptidoglycan hydrolase"/>
    <property type="match status" value="1"/>
</dbReference>
<keyword evidence="6" id="KW-0574">Periplasm</keyword>
<keyword evidence="13" id="KW-0969">Cilium</keyword>
<reference evidence="14" key="1">
    <citation type="submission" date="2016-10" db="EMBL/GenBank/DDBJ databases">
        <authorList>
            <person name="Varghese N."/>
            <person name="Submissions S."/>
        </authorList>
    </citation>
    <scope>NUCLEOTIDE SEQUENCE [LARGE SCALE GENOMIC DNA]</scope>
    <source>
        <strain evidence="14">DSM 11578</strain>
    </source>
</reference>
<evidence type="ECO:0000256" key="3">
    <source>
        <dbReference type="ARBA" id="ARBA00006880"/>
    </source>
</evidence>
<comment type="subcellular location">
    <subcellularLocation>
        <location evidence="2">Periplasm</location>
    </subcellularLocation>
</comment>
<evidence type="ECO:0000256" key="7">
    <source>
        <dbReference type="ARBA" id="ARBA00022795"/>
    </source>
</evidence>
<keyword evidence="10" id="KW-0961">Cell wall biogenesis/degradation</keyword>
<dbReference type="Proteomes" id="UP000198924">
    <property type="component" value="Unassembled WGS sequence"/>
</dbReference>
<evidence type="ECO:0000256" key="10">
    <source>
        <dbReference type="ARBA" id="ARBA00023316"/>
    </source>
</evidence>
<evidence type="ECO:0000256" key="1">
    <source>
        <dbReference type="ARBA" id="ARBA00002954"/>
    </source>
</evidence>
<dbReference type="GO" id="GO:0042597">
    <property type="term" value="C:periplasmic space"/>
    <property type="evidence" value="ECO:0007669"/>
    <property type="project" value="UniProtKB-SubCell"/>
</dbReference>
<dbReference type="GO" id="GO:0071973">
    <property type="term" value="P:bacterial-type flagellum-dependent cell motility"/>
    <property type="evidence" value="ECO:0007669"/>
    <property type="project" value="TreeGrafter"/>
</dbReference>
<dbReference type="EMBL" id="FOSH01000005">
    <property type="protein sequence ID" value="SFK11094.1"/>
    <property type="molecule type" value="Genomic_DNA"/>
</dbReference>